<reference evidence="1" key="1">
    <citation type="submission" date="2018-11" db="EMBL/GenBank/DDBJ databases">
        <authorList>
            <consortium name="Pathogen Informatics"/>
        </authorList>
    </citation>
    <scope>NUCLEOTIDE SEQUENCE</scope>
</reference>
<dbReference type="Gene3D" id="1.25.10.10">
    <property type="entry name" value="Leucine-rich Repeat Variant"/>
    <property type="match status" value="1"/>
</dbReference>
<dbReference type="OrthoDB" id="79687at2759"/>
<dbReference type="AlphaFoldDB" id="A0A448X310"/>
<gene>
    <name evidence="1" type="ORF">PXEA_LOCUS20001</name>
</gene>
<keyword evidence="2" id="KW-1185">Reference proteome</keyword>
<dbReference type="Proteomes" id="UP000784294">
    <property type="component" value="Unassembled WGS sequence"/>
</dbReference>
<protein>
    <submittedName>
        <fullName evidence="1">Uncharacterized protein</fullName>
    </submittedName>
</protein>
<dbReference type="InterPro" id="IPR051177">
    <property type="entry name" value="CIK-Related_Protein"/>
</dbReference>
<name>A0A448X310_9PLAT</name>
<dbReference type="InterPro" id="IPR011989">
    <property type="entry name" value="ARM-like"/>
</dbReference>
<comment type="caution">
    <text evidence="1">The sequence shown here is derived from an EMBL/GenBank/DDBJ whole genome shotgun (WGS) entry which is preliminary data.</text>
</comment>
<evidence type="ECO:0000313" key="1">
    <source>
        <dbReference type="EMBL" id="VEL26561.1"/>
    </source>
</evidence>
<sequence length="87" mass="10026">MANISTLLDYTVLKSSIWPRMKKLFRSTDVNSVRMACLTCLGKLMENMDKWFVIDEVLPFIAEIRNREPAILVCIYGKRSKLIDSAL</sequence>
<proteinExistence type="predicted"/>
<dbReference type="SUPFAM" id="SSF48371">
    <property type="entry name" value="ARM repeat"/>
    <property type="match status" value="1"/>
</dbReference>
<dbReference type="InterPro" id="IPR016024">
    <property type="entry name" value="ARM-type_fold"/>
</dbReference>
<evidence type="ECO:0000313" key="2">
    <source>
        <dbReference type="Proteomes" id="UP000784294"/>
    </source>
</evidence>
<dbReference type="PANTHER" id="PTHR12984:SF6">
    <property type="entry name" value="SCY1-LIKE PROTEIN 2"/>
    <property type="match status" value="1"/>
</dbReference>
<dbReference type="PANTHER" id="PTHR12984">
    <property type="entry name" value="SCY1-RELATED S/T PROTEIN KINASE-LIKE"/>
    <property type="match status" value="1"/>
</dbReference>
<organism evidence="1 2">
    <name type="scientific">Protopolystoma xenopodis</name>
    <dbReference type="NCBI Taxonomy" id="117903"/>
    <lineage>
        <taxon>Eukaryota</taxon>
        <taxon>Metazoa</taxon>
        <taxon>Spiralia</taxon>
        <taxon>Lophotrochozoa</taxon>
        <taxon>Platyhelminthes</taxon>
        <taxon>Monogenea</taxon>
        <taxon>Polyopisthocotylea</taxon>
        <taxon>Polystomatidea</taxon>
        <taxon>Polystomatidae</taxon>
        <taxon>Protopolystoma</taxon>
    </lineage>
</organism>
<dbReference type="EMBL" id="CAAALY010081152">
    <property type="protein sequence ID" value="VEL26561.1"/>
    <property type="molecule type" value="Genomic_DNA"/>
</dbReference>
<accession>A0A448X310</accession>